<accession>A0ABP5E7B2</accession>
<dbReference type="SUPFAM" id="SSF56059">
    <property type="entry name" value="Glutathione synthetase ATP-binding domain-like"/>
    <property type="match status" value="1"/>
</dbReference>
<dbReference type="Gene3D" id="3.30.470.20">
    <property type="entry name" value="ATP-grasp fold, B domain"/>
    <property type="match status" value="1"/>
</dbReference>
<proteinExistence type="predicted"/>
<evidence type="ECO:0000313" key="1">
    <source>
        <dbReference type="EMBL" id="GAA1991298.1"/>
    </source>
</evidence>
<dbReference type="EMBL" id="BAAAQM010000045">
    <property type="protein sequence ID" value="GAA1991298.1"/>
    <property type="molecule type" value="Genomic_DNA"/>
</dbReference>
<comment type="caution">
    <text evidence="1">The sequence shown here is derived from an EMBL/GenBank/DDBJ whole genome shotgun (WGS) entry which is preliminary data.</text>
</comment>
<reference evidence="2" key="1">
    <citation type="journal article" date="2019" name="Int. J. Syst. Evol. Microbiol.">
        <title>The Global Catalogue of Microorganisms (GCM) 10K type strain sequencing project: providing services to taxonomists for standard genome sequencing and annotation.</title>
        <authorList>
            <consortium name="The Broad Institute Genomics Platform"/>
            <consortium name="The Broad Institute Genome Sequencing Center for Infectious Disease"/>
            <person name="Wu L."/>
            <person name="Ma J."/>
        </authorList>
    </citation>
    <scope>NUCLEOTIDE SEQUENCE [LARGE SCALE GENOMIC DNA]</scope>
    <source>
        <strain evidence="2">JCM 16013</strain>
    </source>
</reference>
<dbReference type="Proteomes" id="UP001499854">
    <property type="component" value="Unassembled WGS sequence"/>
</dbReference>
<organism evidence="1 2">
    <name type="scientific">Catenulispora subtropica</name>
    <dbReference type="NCBI Taxonomy" id="450798"/>
    <lineage>
        <taxon>Bacteria</taxon>
        <taxon>Bacillati</taxon>
        <taxon>Actinomycetota</taxon>
        <taxon>Actinomycetes</taxon>
        <taxon>Catenulisporales</taxon>
        <taxon>Catenulisporaceae</taxon>
        <taxon>Catenulispora</taxon>
    </lineage>
</organism>
<evidence type="ECO:0000313" key="2">
    <source>
        <dbReference type="Proteomes" id="UP001499854"/>
    </source>
</evidence>
<dbReference type="RefSeq" id="WP_344660839.1">
    <property type="nucleotide sequence ID" value="NZ_BAAAQM010000045.1"/>
</dbReference>
<name>A0ABP5E7B2_9ACTN</name>
<sequence>MIIAAVEAPAFSLDRLVATAGVRGVRTRVVTRDADVRSPESDAAAGEELAVTLVNTCEIAGSPDPDAWSKAALTTAIGLVLDHQSPNAEVLTRNRAALRSRLYQHGLSRGPGFAFGPGASRESLLRSLTFPTVIRDAAGIADRAGWLVRSPADLDAVRAASSAGEMLGDVLTAEPYFDGPVWDVEVLAWGDQMWVRSVEPRSEAGFPAGRRADLNSWLSRVLHCVGFHRGFVHVEVALAGGTFEAVSIEISAGYPQLGEDLCRALDRGAVAVFGDLVLDRRPGSGPVAAGRTLLYAGDIGKTGAAMPIPEAVADPSGCVAVLLASGVTAESTLLAAMASSVAPYMQPQLG</sequence>
<keyword evidence="2" id="KW-1185">Reference proteome</keyword>
<protein>
    <submittedName>
        <fullName evidence="1">ATP-grasp domain-containing protein</fullName>
    </submittedName>
</protein>
<gene>
    <name evidence="1" type="ORF">GCM10009838_63480</name>
</gene>